<keyword evidence="2" id="KW-1185">Reference proteome</keyword>
<evidence type="ECO:0000313" key="1">
    <source>
        <dbReference type="EMBL" id="BCI63147.1"/>
    </source>
</evidence>
<proteinExistence type="predicted"/>
<dbReference type="Proteomes" id="UP000594042">
    <property type="component" value="Chromosome"/>
</dbReference>
<dbReference type="InterPro" id="IPR009078">
    <property type="entry name" value="Ferritin-like_SF"/>
</dbReference>
<evidence type="ECO:0000313" key="2">
    <source>
        <dbReference type="Proteomes" id="UP000594042"/>
    </source>
</evidence>
<protein>
    <submittedName>
        <fullName evidence="1">Uncharacterized protein</fullName>
    </submittedName>
</protein>
<dbReference type="AlphaFoldDB" id="A0A7G1I072"/>
<sequence length="197" mass="22394">MINYVDRMADALVDVLKYSDSEVEWPETRGLRPNDGVRPEWLYPAIESSDYSEITSILQYTQQEAVFDEIGELLLGIALVEMKHYAGVRDAIVALGGKLPQPYSSKNVKIGTSLVEALTLAIESEIATIEFYKSIEIKFSQDTDSVIIMKQLLKKLIADESLHLKLLNRYLKDSVNDEQKYNSIVGEWLSKIKLYIE</sequence>
<gene>
    <name evidence="1" type="ORF">Cop2CBH44_15000</name>
</gene>
<organism evidence="1 2">
    <name type="scientific">Coprobacter secundus subsp. similis</name>
    <dbReference type="NCBI Taxonomy" id="2751153"/>
    <lineage>
        <taxon>Bacteria</taxon>
        <taxon>Pseudomonadati</taxon>
        <taxon>Bacteroidota</taxon>
        <taxon>Bacteroidia</taxon>
        <taxon>Bacteroidales</taxon>
        <taxon>Barnesiellaceae</taxon>
        <taxon>Coprobacter</taxon>
    </lineage>
</organism>
<dbReference type="EMBL" id="AP023322">
    <property type="protein sequence ID" value="BCI63147.1"/>
    <property type="molecule type" value="Genomic_DNA"/>
</dbReference>
<name>A0A7G1I072_9BACT</name>
<reference evidence="2" key="1">
    <citation type="submission" date="2020-07" db="EMBL/GenBank/DDBJ databases">
        <title>Complete genome sequencing of Coprobacter sp. strain 2CBH44.</title>
        <authorList>
            <person name="Sakamoto M."/>
            <person name="Murakami T."/>
            <person name="Mori H."/>
        </authorList>
    </citation>
    <scope>NUCLEOTIDE SEQUENCE [LARGE SCALE GENOMIC DNA]</scope>
    <source>
        <strain evidence="2">2CBH44</strain>
    </source>
</reference>
<dbReference type="SUPFAM" id="SSF47240">
    <property type="entry name" value="Ferritin-like"/>
    <property type="match status" value="1"/>
</dbReference>
<dbReference type="InterPro" id="IPR012347">
    <property type="entry name" value="Ferritin-like"/>
</dbReference>
<dbReference type="RefSeq" id="WP_021931072.1">
    <property type="nucleotide sequence ID" value="NZ_AP023322.1"/>
</dbReference>
<dbReference type="KEGG" id="copr:Cop2CBH44_15000"/>
<accession>A0A7G1I072</accession>
<dbReference type="Gene3D" id="1.20.1260.10">
    <property type="match status" value="1"/>
</dbReference>